<keyword evidence="3" id="KW-1185">Reference proteome</keyword>
<dbReference type="Proteomes" id="UP000800200">
    <property type="component" value="Unassembled WGS sequence"/>
</dbReference>
<evidence type="ECO:0000313" key="2">
    <source>
        <dbReference type="EMBL" id="KAF2189525.1"/>
    </source>
</evidence>
<reference evidence="2" key="1">
    <citation type="journal article" date="2020" name="Stud. Mycol.">
        <title>101 Dothideomycetes genomes: a test case for predicting lifestyles and emergence of pathogens.</title>
        <authorList>
            <person name="Haridas S."/>
            <person name="Albert R."/>
            <person name="Binder M."/>
            <person name="Bloem J."/>
            <person name="Labutti K."/>
            <person name="Salamov A."/>
            <person name="Andreopoulos B."/>
            <person name="Baker S."/>
            <person name="Barry K."/>
            <person name="Bills G."/>
            <person name="Bluhm B."/>
            <person name="Cannon C."/>
            <person name="Castanera R."/>
            <person name="Culley D."/>
            <person name="Daum C."/>
            <person name="Ezra D."/>
            <person name="Gonzalez J."/>
            <person name="Henrissat B."/>
            <person name="Kuo A."/>
            <person name="Liang C."/>
            <person name="Lipzen A."/>
            <person name="Lutzoni F."/>
            <person name="Magnuson J."/>
            <person name="Mondo S."/>
            <person name="Nolan M."/>
            <person name="Ohm R."/>
            <person name="Pangilinan J."/>
            <person name="Park H.-J."/>
            <person name="Ramirez L."/>
            <person name="Alfaro M."/>
            <person name="Sun H."/>
            <person name="Tritt A."/>
            <person name="Yoshinaga Y."/>
            <person name="Zwiers L.-H."/>
            <person name="Turgeon B."/>
            <person name="Goodwin S."/>
            <person name="Spatafora J."/>
            <person name="Crous P."/>
            <person name="Grigoriev I."/>
        </authorList>
    </citation>
    <scope>NUCLEOTIDE SEQUENCE</scope>
    <source>
        <strain evidence="2">CBS 207.26</strain>
    </source>
</reference>
<dbReference type="AlphaFoldDB" id="A0A6A6EEP2"/>
<evidence type="ECO:0000256" key="1">
    <source>
        <dbReference type="SAM" id="Phobius"/>
    </source>
</evidence>
<sequence length="73" mass="8724">MGFSIVVHFVSYSVCLLNSTLTIRYFFRQFREQRVAFIPRTSYHLNPYPKQHFQRFPHPRLRGLIIQPAPTNS</sequence>
<evidence type="ECO:0000313" key="3">
    <source>
        <dbReference type="Proteomes" id="UP000800200"/>
    </source>
</evidence>
<name>A0A6A6EEP2_9PEZI</name>
<gene>
    <name evidence="2" type="ORF">K469DRAFT_42119</name>
</gene>
<accession>A0A6A6EEP2</accession>
<organism evidence="2 3">
    <name type="scientific">Zopfia rhizophila CBS 207.26</name>
    <dbReference type="NCBI Taxonomy" id="1314779"/>
    <lineage>
        <taxon>Eukaryota</taxon>
        <taxon>Fungi</taxon>
        <taxon>Dikarya</taxon>
        <taxon>Ascomycota</taxon>
        <taxon>Pezizomycotina</taxon>
        <taxon>Dothideomycetes</taxon>
        <taxon>Dothideomycetes incertae sedis</taxon>
        <taxon>Zopfiaceae</taxon>
        <taxon>Zopfia</taxon>
    </lineage>
</organism>
<keyword evidence="1" id="KW-1133">Transmembrane helix</keyword>
<keyword evidence="1" id="KW-0472">Membrane</keyword>
<feature type="transmembrane region" description="Helical" evidence="1">
    <location>
        <begin position="6"/>
        <end position="27"/>
    </location>
</feature>
<keyword evidence="1" id="KW-0812">Transmembrane</keyword>
<proteinExistence type="predicted"/>
<protein>
    <submittedName>
        <fullName evidence="2">Uncharacterized protein</fullName>
    </submittedName>
</protein>
<dbReference type="EMBL" id="ML994620">
    <property type="protein sequence ID" value="KAF2189525.1"/>
    <property type="molecule type" value="Genomic_DNA"/>
</dbReference>